<protein>
    <submittedName>
        <fullName evidence="2">Uncharacterized protein</fullName>
    </submittedName>
</protein>
<feature type="region of interest" description="Disordered" evidence="1">
    <location>
        <begin position="457"/>
        <end position="618"/>
    </location>
</feature>
<organism evidence="2 3">
    <name type="scientific">Pocillopora damicornis</name>
    <name type="common">Cauliflower coral</name>
    <name type="synonym">Millepora damicornis</name>
    <dbReference type="NCBI Taxonomy" id="46731"/>
    <lineage>
        <taxon>Eukaryota</taxon>
        <taxon>Metazoa</taxon>
        <taxon>Cnidaria</taxon>
        <taxon>Anthozoa</taxon>
        <taxon>Hexacorallia</taxon>
        <taxon>Scleractinia</taxon>
        <taxon>Astrocoeniina</taxon>
        <taxon>Pocilloporidae</taxon>
        <taxon>Pocillopora</taxon>
    </lineage>
</organism>
<dbReference type="EMBL" id="RCHS01002704">
    <property type="protein sequence ID" value="RMX46435.1"/>
    <property type="molecule type" value="Genomic_DNA"/>
</dbReference>
<proteinExistence type="predicted"/>
<name>A0A3M6TYD8_POCDA</name>
<feature type="region of interest" description="Disordered" evidence="1">
    <location>
        <begin position="251"/>
        <end position="306"/>
    </location>
</feature>
<gene>
    <name evidence="2" type="ORF">pdam_00000571</name>
</gene>
<sequence>MDRFVSFFGYLQNYVVTGRRSGRVERGSDSPRRTEEENKVVFLQDESGFKTEVIKKHSQCTGSVKSTNVAGEESFLGDSKDGEHIIGRNKEFLSDNVEDLKFLPPGNVGNIPQTRFADARLDSCRCQASLPPVEMPDSSSFFLASRFVKDGTANDSQKKNVGESPGKIHEHVLNKQDTLPCFSAAQEPRPGKLEQKKTAAGEDCHSRGRSCLPDIFSTVGKPLIQVRQPSFYGPTGSIPIHLVGDNPYFRQIMDGESSPTHDNKSGSNLPKKKKKKKNKRKNRVVSDGASENVEKQGGEINKKEPTDRTVLDGNVCAKIISGNHDFQEGSAKLKEKSRVDGTESGINPIYERKQRPRTSLGKWLKKRSNSVAPAPYYDLKDDTHEDHSVQFKKVAADDIRYTEQHVSSNPELEIRKERSRTSLKNDEPSSNGCSTWLALERKESVSKFVVPEADVINEQSSTVERGERFEIVNDNPRSKEHTDYQPAVSVDEKSNSYEEDTSEESALKLHAMGKEVNATNPMPKASCCQSSDSLQTSLQASDFGTGHTSRKEHSKDKAESVTKRNERRATKKKQLSTLDMKSGLTEPSAVSRKVSKSKLCQKSSQKKQSKKNKKGEEALQELQRSFNSENKYDLNSICHYESSLSGRQECVKKDSPSHKIKKRVRFKLEPEIFNEEPNSATFNSTFKTRRNWVDRKPSTFVQQFRALTSTDCFQGGASNSPPIPDIKPKWHGAGPCLPSIKREKKPDMVQDFLEKYRRKKEKEMEEDFEGFGEPEPDEVKRILERPVTATLPRYPAHWDPVPTERPPGRGGQGYCLGVVWSKPEKSFGSDSSSEDIPELFRDEEETLVFQGKTKRSVKPRKSIRADHASLGREAPVEEPTRWCRVSRLPNHSLPSSSERLQSTYLYGDGVALEDFETTPDVFNQDSYHEILAFIETLAAFTSVRTVMVTGGTITAYSTPLLAFVVVFISHSTTRFYYLFGAISGLLEGSHICPQPKDKA</sequence>
<dbReference type="AlphaFoldDB" id="A0A3M6TYD8"/>
<feature type="compositionally biased region" description="Basic and acidic residues" evidence="1">
    <location>
        <begin position="412"/>
        <end position="427"/>
    </location>
</feature>
<feature type="compositionally biased region" description="Polar residues" evidence="1">
    <location>
        <begin position="527"/>
        <end position="542"/>
    </location>
</feature>
<feature type="compositionally biased region" description="Basic residues" evidence="1">
    <location>
        <begin position="604"/>
        <end position="613"/>
    </location>
</feature>
<comment type="caution">
    <text evidence="2">The sequence shown here is derived from an EMBL/GenBank/DDBJ whole genome shotgun (WGS) entry which is preliminary data.</text>
</comment>
<dbReference type="Proteomes" id="UP000275408">
    <property type="component" value="Unassembled WGS sequence"/>
</dbReference>
<evidence type="ECO:0000313" key="2">
    <source>
        <dbReference type="EMBL" id="RMX46435.1"/>
    </source>
</evidence>
<feature type="compositionally biased region" description="Basic residues" evidence="1">
    <location>
        <begin position="270"/>
        <end position="283"/>
    </location>
</feature>
<feature type="compositionally biased region" description="Basic and acidic residues" evidence="1">
    <location>
        <begin position="189"/>
        <end position="204"/>
    </location>
</feature>
<feature type="compositionally biased region" description="Basic and acidic residues" evidence="1">
    <location>
        <begin position="549"/>
        <end position="568"/>
    </location>
</feature>
<feature type="compositionally biased region" description="Basic and acidic residues" evidence="1">
    <location>
        <begin position="464"/>
        <end position="483"/>
    </location>
</feature>
<feature type="region of interest" description="Disordered" evidence="1">
    <location>
        <begin position="404"/>
        <end position="432"/>
    </location>
</feature>
<evidence type="ECO:0000313" key="3">
    <source>
        <dbReference type="Proteomes" id="UP000275408"/>
    </source>
</evidence>
<keyword evidence="3" id="KW-1185">Reference proteome</keyword>
<feature type="compositionally biased region" description="Basic and acidic residues" evidence="1">
    <location>
        <begin position="292"/>
        <end position="306"/>
    </location>
</feature>
<accession>A0A3M6TYD8</accession>
<feature type="region of interest" description="Disordered" evidence="1">
    <location>
        <begin position="185"/>
        <end position="204"/>
    </location>
</feature>
<evidence type="ECO:0000256" key="1">
    <source>
        <dbReference type="SAM" id="MobiDB-lite"/>
    </source>
</evidence>
<reference evidence="2 3" key="1">
    <citation type="journal article" date="2018" name="Sci. Rep.">
        <title>Comparative analysis of the Pocillopora damicornis genome highlights role of immune system in coral evolution.</title>
        <authorList>
            <person name="Cunning R."/>
            <person name="Bay R.A."/>
            <person name="Gillette P."/>
            <person name="Baker A.C."/>
            <person name="Traylor-Knowles N."/>
        </authorList>
    </citation>
    <scope>NUCLEOTIDE SEQUENCE [LARGE SCALE GENOMIC DNA]</scope>
    <source>
        <strain evidence="2">RSMAS</strain>
        <tissue evidence="2">Whole animal</tissue>
    </source>
</reference>